<evidence type="ECO:0000313" key="2">
    <source>
        <dbReference type="EMBL" id="SHL47352.1"/>
    </source>
</evidence>
<dbReference type="RefSeq" id="WP_073460406.1">
    <property type="nucleotide sequence ID" value="NZ_FRAP01000030.1"/>
</dbReference>
<evidence type="ECO:0000313" key="3">
    <source>
        <dbReference type="Proteomes" id="UP000184363"/>
    </source>
</evidence>
<organism evidence="2 3">
    <name type="scientific">Pseudonocardia thermophila</name>
    <dbReference type="NCBI Taxonomy" id="1848"/>
    <lineage>
        <taxon>Bacteria</taxon>
        <taxon>Bacillati</taxon>
        <taxon>Actinomycetota</taxon>
        <taxon>Actinomycetes</taxon>
        <taxon>Pseudonocardiales</taxon>
        <taxon>Pseudonocardiaceae</taxon>
        <taxon>Pseudonocardia</taxon>
    </lineage>
</organism>
<dbReference type="EMBL" id="FRAP01000030">
    <property type="protein sequence ID" value="SHL47352.1"/>
    <property type="molecule type" value="Genomic_DNA"/>
</dbReference>
<evidence type="ECO:0000256" key="1">
    <source>
        <dbReference type="SAM" id="MobiDB-lite"/>
    </source>
</evidence>
<keyword evidence="3" id="KW-1185">Reference proteome</keyword>
<accession>A0A1M7AX97</accession>
<dbReference type="STRING" id="1848.SAMN05443637_13057"/>
<protein>
    <recommendedName>
        <fullName evidence="4">Helix-turn-helix domain-containing protein</fullName>
    </recommendedName>
</protein>
<dbReference type="CDD" id="cd00093">
    <property type="entry name" value="HTH_XRE"/>
    <property type="match status" value="1"/>
</dbReference>
<sequence length="272" mass="31110">MSTRHAHPHTGDLWADEHGNAITISQVSYRRRWANIHITGWVKRVQLPFPATWTLTRPKQPPQVTDRSGCPAERHGDSTAYRHAGCRCRDALYDHWLASHKCPFRPEQRRNFVPAIGTQRRLRALARIGWTTSAIADRAGMPPARVGAWQSGRHRQISRASAARIAEVYEKLSGTPGPSRRVREYAARHGWVAPLMWEDLDIDNPEVQPHRDAPDPHPHAKIIEEDLRHLLGYGMTVERVAQHLGVQAPSLRTYLYRNRHQLQIPDRLLEVA</sequence>
<reference evidence="2 3" key="1">
    <citation type="submission" date="2016-11" db="EMBL/GenBank/DDBJ databases">
        <authorList>
            <person name="Jaros S."/>
            <person name="Januszkiewicz K."/>
            <person name="Wedrychowicz H."/>
        </authorList>
    </citation>
    <scope>NUCLEOTIDE SEQUENCE [LARGE SCALE GENOMIC DNA]</scope>
    <source>
        <strain evidence="2 3">DSM 43832</strain>
    </source>
</reference>
<dbReference type="AlphaFoldDB" id="A0A1M7AX97"/>
<dbReference type="OrthoDB" id="4551696at2"/>
<gene>
    <name evidence="2" type="ORF">SAMN05443637_13057</name>
</gene>
<name>A0A1M7AX97_PSETH</name>
<dbReference type="InterPro" id="IPR001387">
    <property type="entry name" value="Cro/C1-type_HTH"/>
</dbReference>
<proteinExistence type="predicted"/>
<evidence type="ECO:0008006" key="4">
    <source>
        <dbReference type="Google" id="ProtNLM"/>
    </source>
</evidence>
<feature type="compositionally biased region" description="Polar residues" evidence="1">
    <location>
        <begin position="56"/>
        <end position="66"/>
    </location>
</feature>
<feature type="region of interest" description="Disordered" evidence="1">
    <location>
        <begin position="56"/>
        <end position="76"/>
    </location>
</feature>
<dbReference type="Proteomes" id="UP000184363">
    <property type="component" value="Unassembled WGS sequence"/>
</dbReference>